<dbReference type="Proteomes" id="UP000789405">
    <property type="component" value="Unassembled WGS sequence"/>
</dbReference>
<organism evidence="2 3">
    <name type="scientific">Dentiscutata erythropus</name>
    <dbReference type="NCBI Taxonomy" id="1348616"/>
    <lineage>
        <taxon>Eukaryota</taxon>
        <taxon>Fungi</taxon>
        <taxon>Fungi incertae sedis</taxon>
        <taxon>Mucoromycota</taxon>
        <taxon>Glomeromycotina</taxon>
        <taxon>Glomeromycetes</taxon>
        <taxon>Diversisporales</taxon>
        <taxon>Gigasporaceae</taxon>
        <taxon>Dentiscutata</taxon>
    </lineage>
</organism>
<feature type="region of interest" description="Disordered" evidence="1">
    <location>
        <begin position="1"/>
        <end position="27"/>
    </location>
</feature>
<accession>A0A9N8VJB8</accession>
<reference evidence="2" key="1">
    <citation type="submission" date="2021-06" db="EMBL/GenBank/DDBJ databases">
        <authorList>
            <person name="Kallberg Y."/>
            <person name="Tangrot J."/>
            <person name="Rosling A."/>
        </authorList>
    </citation>
    <scope>NUCLEOTIDE SEQUENCE</scope>
    <source>
        <strain evidence="2">MA453B</strain>
    </source>
</reference>
<comment type="caution">
    <text evidence="2">The sequence shown here is derived from an EMBL/GenBank/DDBJ whole genome shotgun (WGS) entry which is preliminary data.</text>
</comment>
<proteinExistence type="predicted"/>
<evidence type="ECO:0000313" key="2">
    <source>
        <dbReference type="EMBL" id="CAG8451675.1"/>
    </source>
</evidence>
<dbReference type="EMBL" id="CAJVPY010000123">
    <property type="protein sequence ID" value="CAG8451675.1"/>
    <property type="molecule type" value="Genomic_DNA"/>
</dbReference>
<protein>
    <submittedName>
        <fullName evidence="2">27172_t:CDS:1</fullName>
    </submittedName>
</protein>
<feature type="compositionally biased region" description="Acidic residues" evidence="1">
    <location>
        <begin position="1"/>
        <end position="11"/>
    </location>
</feature>
<name>A0A9N8VJB8_9GLOM</name>
<dbReference type="OrthoDB" id="2493030at2759"/>
<feature type="non-terminal residue" evidence="2">
    <location>
        <position position="103"/>
    </location>
</feature>
<dbReference type="AlphaFoldDB" id="A0A9N8VJB8"/>
<evidence type="ECO:0000313" key="3">
    <source>
        <dbReference type="Proteomes" id="UP000789405"/>
    </source>
</evidence>
<gene>
    <name evidence="2" type="ORF">DERYTH_LOCUS550</name>
</gene>
<evidence type="ECO:0000256" key="1">
    <source>
        <dbReference type="SAM" id="MobiDB-lite"/>
    </source>
</evidence>
<sequence>YEGADKEEDVSDSGNKDNVGCDNSAEKVESVKAKTVNIDIKNSSKNVAVEISKVNTDKKEILEEDSEHAEGRESFGEPKLKDENRLVFDQEKISERIWQGESL</sequence>
<keyword evidence="3" id="KW-1185">Reference proteome</keyword>